<dbReference type="Gene3D" id="1.20.1560.10">
    <property type="entry name" value="ABC transporter type 1, transmembrane domain"/>
    <property type="match status" value="2"/>
</dbReference>
<comment type="caution">
    <text evidence="14">The sequence shown here is derived from an EMBL/GenBank/DDBJ whole genome shotgun (WGS) entry which is preliminary data.</text>
</comment>
<keyword evidence="9 11" id="KW-0472">Membrane</keyword>
<feature type="domain" description="ABC transmembrane type-1" evidence="13">
    <location>
        <begin position="794"/>
        <end position="1083"/>
    </location>
</feature>
<organism evidence="14 15">
    <name type="scientific">Cylindrotheca closterium</name>
    <dbReference type="NCBI Taxonomy" id="2856"/>
    <lineage>
        <taxon>Eukaryota</taxon>
        <taxon>Sar</taxon>
        <taxon>Stramenopiles</taxon>
        <taxon>Ochrophyta</taxon>
        <taxon>Bacillariophyta</taxon>
        <taxon>Bacillariophyceae</taxon>
        <taxon>Bacillariophycidae</taxon>
        <taxon>Bacillariales</taxon>
        <taxon>Bacillariaceae</taxon>
        <taxon>Cylindrotheca</taxon>
    </lineage>
</organism>
<keyword evidence="6" id="KW-0547">Nucleotide-binding</keyword>
<evidence type="ECO:0000256" key="3">
    <source>
        <dbReference type="ARBA" id="ARBA00022448"/>
    </source>
</evidence>
<evidence type="ECO:0000256" key="11">
    <source>
        <dbReference type="SAM" id="Phobius"/>
    </source>
</evidence>
<comment type="subcellular location">
    <subcellularLocation>
        <location evidence="1">Endomembrane system</location>
        <topology evidence="1">Multi-pass membrane protein</topology>
    </subcellularLocation>
</comment>
<dbReference type="SMART" id="SM00382">
    <property type="entry name" value="AAA"/>
    <property type="match status" value="2"/>
</dbReference>
<feature type="region of interest" description="Disordered" evidence="10">
    <location>
        <begin position="1102"/>
        <end position="1144"/>
    </location>
</feature>
<dbReference type="InterPro" id="IPR003439">
    <property type="entry name" value="ABC_transporter-like_ATP-bd"/>
</dbReference>
<dbReference type="InterPro" id="IPR017871">
    <property type="entry name" value="ABC_transporter-like_CS"/>
</dbReference>
<evidence type="ECO:0000313" key="14">
    <source>
        <dbReference type="EMBL" id="CAJ1962705.1"/>
    </source>
</evidence>
<sequence>MKVMNGVIKDNDTDEDERSFTYDGSPEDEAWLISRILFLWQNKLFKRASVMFKRGEGLQQEDLLPLPPRDRGEVIIKKFEESWDNSDAATGGSGKKLTNDEDIKAGAPKLKKTIAHILGWRFVFAGFIKAVNTALQFGFPLLLNGILEFIEDYQKGLIPDTEPWHIKYRGYWLAAVLFVAMGSKALTENNYFHIVNRGSFHVKSAISIAVYNKSLRLSNVERQTTTLGELVNLMQVDASKIEVFIPQIHVLWDGMFQIIGYMSILYFLIGPACFAGLLVMILAGPVQGVVMKKLFGMNRLIVKHTDARVESVNEALQGIQGVKMYTWEANVLKRIEGYRNEELKHLKSAAYLKGFSRAYMGALPGVVAVVSFLVYSLTEDADISASKLFASIVAFDQLRFPLMFYPMALAQLVQAQVSAARLEIFLSMGEIALNGATGNGTYNRERCSKGGVTIKDAEVYWGDPEVPLASTGNRNESGADDTTEKSLGAPLDDDASVSTATARDDTGKALSDDENVLQYPKAALKNLNLTIGHGELCAVVGRVASGKSTLCSAVLNETFLAKGNISLQGEVAFAAQSPWILNATVRENILFGKPMDEDRYNRVIRACQLEHDLTLLEDGDLTDIGEKGINLSGGQKARVSVARAAYADADVVILDDPLSALDPEVAAALFNDCIVGDLMAGKTRLLVTNQLQFLTQCDHVVVLKKGEVMEDGTAPELLANKESEMNRLLAKLAGKSSKRVDKEAKPMEVEGDRKSSVATSKLTKLLTKEERNVGAVQTSVYLKYIKAGGGYGRFAFVYVAYVFTAANNAASVSWVSYWTSDPNYDRHSREFYLGMYFLLAVTLGIFTFMRSYLLAYFGVKASERLHNDLLKSILRAPMSFFDTTPMGRILSRFSKDVYSVDLELGDSIDFVIFCTLTIVVSLVSIIVITPWFGVAVIPLGFIYFQYLQYFRAVSRETKRLDSISRSPVYAQFSETLGGLSTIRAYGEPDRFKSEFEGKVNTNTQALYNNKSADRWLSTRLELLGSTIAGITAVLAVNLVISNSGGGVGGGAPVASLAGLSLTYAISVTSLLQWTVRTFSNMENAMNATERMLYYTEETPEEAPFTADEINDKKRYSRDSEEKKPYTVATNSAGGKTETLPSDWPQTGGIDIQDLHMKYRKDTPMVLKGLNVSIKGGERVGVVGRTGSGKSSLLLSLLRLVEPNLDELKGDYKSPITIDGVDILRIGLTDLRSKLGIIPQNPVLFSGTIKINMDPFGEYATEEIWKALEQCGMKESVEEMPGQLEAAVAEGGQNLSNGMRQMLVLGRALLRQNKILFLDEATASVDIETDREIQRTLREAFNGCTVLTIAHRINTIMDSDKILVLKDGRAVEFDAPDELLKDENSIFSEIVRHAQSEEEGEQ</sequence>
<dbReference type="InterPro" id="IPR050173">
    <property type="entry name" value="ABC_transporter_C-like"/>
</dbReference>
<dbReference type="PANTHER" id="PTHR24223:SF456">
    <property type="entry name" value="MULTIDRUG RESISTANCE-ASSOCIATED PROTEIN LETHAL(2)03659"/>
    <property type="match status" value="1"/>
</dbReference>
<proteinExistence type="inferred from homology"/>
<dbReference type="EMBL" id="CAKOGP040002114">
    <property type="protein sequence ID" value="CAJ1962705.1"/>
    <property type="molecule type" value="Genomic_DNA"/>
</dbReference>
<feature type="region of interest" description="Disordered" evidence="10">
    <location>
        <begin position="1"/>
        <end position="21"/>
    </location>
</feature>
<dbReference type="PROSITE" id="PS50929">
    <property type="entry name" value="ABC_TM1F"/>
    <property type="match status" value="2"/>
</dbReference>
<dbReference type="InterPro" id="IPR003593">
    <property type="entry name" value="AAA+_ATPase"/>
</dbReference>
<evidence type="ECO:0000256" key="5">
    <source>
        <dbReference type="ARBA" id="ARBA00022737"/>
    </source>
</evidence>
<dbReference type="FunFam" id="1.20.1560.10:FF:000010">
    <property type="entry name" value="Multidrug resistance-associated ABC transporter"/>
    <property type="match status" value="1"/>
</dbReference>
<evidence type="ECO:0000259" key="12">
    <source>
        <dbReference type="PROSITE" id="PS50893"/>
    </source>
</evidence>
<feature type="domain" description="ABC transporter" evidence="12">
    <location>
        <begin position="501"/>
        <end position="730"/>
    </location>
</feature>
<dbReference type="PROSITE" id="PS50893">
    <property type="entry name" value="ABC_TRANSPORTER_2"/>
    <property type="match status" value="2"/>
</dbReference>
<evidence type="ECO:0008006" key="16">
    <source>
        <dbReference type="Google" id="ProtNLM"/>
    </source>
</evidence>
<evidence type="ECO:0000256" key="10">
    <source>
        <dbReference type="SAM" id="MobiDB-lite"/>
    </source>
</evidence>
<feature type="transmembrane region" description="Helical" evidence="11">
    <location>
        <begin position="910"/>
        <end position="943"/>
    </location>
</feature>
<dbReference type="GO" id="GO:0140359">
    <property type="term" value="F:ABC-type transporter activity"/>
    <property type="evidence" value="ECO:0007669"/>
    <property type="project" value="InterPro"/>
</dbReference>
<evidence type="ECO:0000259" key="13">
    <source>
        <dbReference type="PROSITE" id="PS50929"/>
    </source>
</evidence>
<dbReference type="GO" id="GO:0012505">
    <property type="term" value="C:endomembrane system"/>
    <property type="evidence" value="ECO:0007669"/>
    <property type="project" value="UniProtKB-SubCell"/>
</dbReference>
<dbReference type="InterPro" id="IPR011527">
    <property type="entry name" value="ABC1_TM_dom"/>
</dbReference>
<evidence type="ECO:0000256" key="2">
    <source>
        <dbReference type="ARBA" id="ARBA00009726"/>
    </source>
</evidence>
<dbReference type="InterPro" id="IPR036640">
    <property type="entry name" value="ABC1_TM_sf"/>
</dbReference>
<reference evidence="14" key="1">
    <citation type="submission" date="2023-08" db="EMBL/GenBank/DDBJ databases">
        <authorList>
            <person name="Audoor S."/>
            <person name="Bilcke G."/>
        </authorList>
    </citation>
    <scope>NUCLEOTIDE SEQUENCE</scope>
</reference>
<dbReference type="GO" id="GO:0016020">
    <property type="term" value="C:membrane"/>
    <property type="evidence" value="ECO:0007669"/>
    <property type="project" value="InterPro"/>
</dbReference>
<protein>
    <recommendedName>
        <fullName evidence="16">ATP-dependent transporter ycf16</fullName>
    </recommendedName>
</protein>
<dbReference type="GO" id="GO:0005524">
    <property type="term" value="F:ATP binding"/>
    <property type="evidence" value="ECO:0007669"/>
    <property type="project" value="UniProtKB-KW"/>
</dbReference>
<dbReference type="SUPFAM" id="SSF52540">
    <property type="entry name" value="P-loop containing nucleoside triphosphate hydrolases"/>
    <property type="match status" value="2"/>
</dbReference>
<feature type="transmembrane region" description="Helical" evidence="11">
    <location>
        <begin position="118"/>
        <end position="139"/>
    </location>
</feature>
<accession>A0AAD2G7N7</accession>
<dbReference type="Pfam" id="PF00664">
    <property type="entry name" value="ABC_membrane"/>
    <property type="match status" value="2"/>
</dbReference>
<dbReference type="SUPFAM" id="SSF90123">
    <property type="entry name" value="ABC transporter transmembrane region"/>
    <property type="match status" value="2"/>
</dbReference>
<gene>
    <name evidence="14" type="ORF">CYCCA115_LOCUS19815</name>
</gene>
<feature type="transmembrane region" description="Helical" evidence="11">
    <location>
        <begin position="358"/>
        <end position="377"/>
    </location>
</feature>
<feature type="compositionally biased region" description="Basic and acidic residues" evidence="10">
    <location>
        <begin position="1109"/>
        <end position="1124"/>
    </location>
</feature>
<evidence type="ECO:0000256" key="6">
    <source>
        <dbReference type="ARBA" id="ARBA00022741"/>
    </source>
</evidence>
<dbReference type="Pfam" id="PF00005">
    <property type="entry name" value="ABC_tran"/>
    <property type="match status" value="2"/>
</dbReference>
<dbReference type="FunFam" id="3.40.50.300:FF:000074">
    <property type="entry name" value="Multidrug resistance-associated protein 5 isoform 1"/>
    <property type="match status" value="1"/>
</dbReference>
<dbReference type="InterPro" id="IPR044746">
    <property type="entry name" value="ABCC_6TM_D1"/>
</dbReference>
<evidence type="ECO:0000313" key="15">
    <source>
        <dbReference type="Proteomes" id="UP001295423"/>
    </source>
</evidence>
<dbReference type="FunFam" id="3.40.50.300:FF:001847">
    <property type="entry name" value="ABC transporter, putative"/>
    <property type="match status" value="1"/>
</dbReference>
<dbReference type="CDD" id="cd03250">
    <property type="entry name" value="ABCC_MRP_domain1"/>
    <property type="match status" value="1"/>
</dbReference>
<comment type="similarity">
    <text evidence="2">Belongs to the ABC transporter superfamily. ABCC family. Conjugate transporter (TC 3.A.1.208) subfamily.</text>
</comment>
<keyword evidence="7" id="KW-0067">ATP-binding</keyword>
<dbReference type="PANTHER" id="PTHR24223">
    <property type="entry name" value="ATP-BINDING CASSETTE SUB-FAMILY C"/>
    <property type="match status" value="1"/>
</dbReference>
<feature type="transmembrane region" description="Helical" evidence="11">
    <location>
        <begin position="795"/>
        <end position="815"/>
    </location>
</feature>
<evidence type="ECO:0000256" key="9">
    <source>
        <dbReference type="ARBA" id="ARBA00023136"/>
    </source>
</evidence>
<name>A0AAD2G7N7_9STRA</name>
<feature type="domain" description="ABC transmembrane type-1" evidence="13">
    <location>
        <begin position="123"/>
        <end position="414"/>
    </location>
</feature>
<dbReference type="Gene3D" id="3.40.50.300">
    <property type="entry name" value="P-loop containing nucleotide triphosphate hydrolases"/>
    <property type="match status" value="2"/>
</dbReference>
<evidence type="ECO:0000256" key="4">
    <source>
        <dbReference type="ARBA" id="ARBA00022692"/>
    </source>
</evidence>
<feature type="region of interest" description="Disordered" evidence="10">
    <location>
        <begin position="465"/>
        <end position="507"/>
    </location>
</feature>
<feature type="transmembrane region" description="Helical" evidence="11">
    <location>
        <begin position="1052"/>
        <end position="1075"/>
    </location>
</feature>
<dbReference type="PROSITE" id="PS00211">
    <property type="entry name" value="ABC_TRANSPORTER_1"/>
    <property type="match status" value="1"/>
</dbReference>
<dbReference type="GO" id="GO:0016887">
    <property type="term" value="F:ATP hydrolysis activity"/>
    <property type="evidence" value="ECO:0007669"/>
    <property type="project" value="InterPro"/>
</dbReference>
<keyword evidence="3" id="KW-0813">Transport</keyword>
<keyword evidence="15" id="KW-1185">Reference proteome</keyword>
<keyword evidence="4 11" id="KW-0812">Transmembrane</keyword>
<feature type="transmembrane region" description="Helical" evidence="11">
    <location>
        <begin position="170"/>
        <end position="187"/>
    </location>
</feature>
<evidence type="ECO:0000256" key="1">
    <source>
        <dbReference type="ARBA" id="ARBA00004127"/>
    </source>
</evidence>
<dbReference type="CDD" id="cd03244">
    <property type="entry name" value="ABCC_MRP_domain2"/>
    <property type="match status" value="1"/>
</dbReference>
<dbReference type="InterPro" id="IPR044726">
    <property type="entry name" value="ABCC_6TM_D2"/>
</dbReference>
<feature type="transmembrane region" description="Helical" evidence="11">
    <location>
        <begin position="1020"/>
        <end position="1040"/>
    </location>
</feature>
<keyword evidence="8 11" id="KW-1133">Transmembrane helix</keyword>
<dbReference type="CDD" id="cd18580">
    <property type="entry name" value="ABC_6TM_ABCC_D2"/>
    <property type="match status" value="1"/>
</dbReference>
<feature type="domain" description="ABC transporter" evidence="12">
    <location>
        <begin position="1149"/>
        <end position="1391"/>
    </location>
</feature>
<keyword evidence="5" id="KW-0677">Repeat</keyword>
<feature type="transmembrane region" description="Helical" evidence="11">
    <location>
        <begin position="264"/>
        <end position="284"/>
    </location>
</feature>
<evidence type="ECO:0000256" key="7">
    <source>
        <dbReference type="ARBA" id="ARBA00022840"/>
    </source>
</evidence>
<dbReference type="CDD" id="cd18579">
    <property type="entry name" value="ABC_6TM_ABCC_D1"/>
    <property type="match status" value="1"/>
</dbReference>
<evidence type="ECO:0000256" key="8">
    <source>
        <dbReference type="ARBA" id="ARBA00022989"/>
    </source>
</evidence>
<dbReference type="FunFam" id="1.20.1560.10:FF:000006">
    <property type="entry name" value="ATP-binding cassette, sub-family C (CFTR/MRP), member 9"/>
    <property type="match status" value="1"/>
</dbReference>
<feature type="transmembrane region" description="Helical" evidence="11">
    <location>
        <begin position="835"/>
        <end position="857"/>
    </location>
</feature>
<dbReference type="Proteomes" id="UP001295423">
    <property type="component" value="Unassembled WGS sequence"/>
</dbReference>
<dbReference type="InterPro" id="IPR027417">
    <property type="entry name" value="P-loop_NTPase"/>
</dbReference>